<comment type="subcellular location">
    <subcellularLocation>
        <location evidence="1">Cell membrane</location>
        <topology evidence="1">Multi-pass membrane protein</topology>
    </subcellularLocation>
</comment>
<dbReference type="EMBL" id="QRZI01000003">
    <property type="protein sequence ID" value="RGV65025.1"/>
    <property type="molecule type" value="Genomic_DNA"/>
</dbReference>
<evidence type="ECO:0000256" key="3">
    <source>
        <dbReference type="ARBA" id="ARBA00022692"/>
    </source>
</evidence>
<gene>
    <name evidence="13" type="ORF">DW021_14900</name>
    <name evidence="12" type="ORF">DW040_09230</name>
    <name evidence="11" type="ORF">DW740_00790</name>
    <name evidence="10" type="ORF">DWW07_05050</name>
    <name evidence="9" type="ORF">DXB38_05130</name>
</gene>
<evidence type="ECO:0000256" key="4">
    <source>
        <dbReference type="ARBA" id="ARBA00022989"/>
    </source>
</evidence>
<evidence type="ECO:0000313" key="16">
    <source>
        <dbReference type="Proteomes" id="UP000283745"/>
    </source>
</evidence>
<dbReference type="GO" id="GO:0022857">
    <property type="term" value="F:transmembrane transporter activity"/>
    <property type="evidence" value="ECO:0007669"/>
    <property type="project" value="TreeGrafter"/>
</dbReference>
<evidence type="ECO:0000259" key="8">
    <source>
        <dbReference type="Pfam" id="PF02687"/>
    </source>
</evidence>
<dbReference type="Pfam" id="PF02687">
    <property type="entry name" value="FtsX"/>
    <property type="match status" value="1"/>
</dbReference>
<evidence type="ECO:0000313" key="12">
    <source>
        <dbReference type="EMBL" id="RHK94929.1"/>
    </source>
</evidence>
<reference evidence="14 15" key="1">
    <citation type="submission" date="2018-08" db="EMBL/GenBank/DDBJ databases">
        <title>A genome reference for cultivated species of the human gut microbiota.</title>
        <authorList>
            <person name="Zou Y."/>
            <person name="Xue W."/>
            <person name="Luo G."/>
        </authorList>
    </citation>
    <scope>NUCLEOTIDE SEQUENCE [LARGE SCALE GENOMIC DNA]</scope>
    <source>
        <strain evidence="10 15">AF14-23</strain>
        <strain evidence="13 18">AF37-6AC</strain>
        <strain evidence="12 17">AF39-4</strain>
        <strain evidence="11 16">AM28-23</strain>
        <strain evidence="9 14">OM03-6</strain>
    </source>
</reference>
<dbReference type="InterPro" id="IPR003838">
    <property type="entry name" value="ABC3_permease_C"/>
</dbReference>
<accession>A0A395X8D5</accession>
<comment type="similarity">
    <text evidence="6">Belongs to the ABC-4 integral membrane protein family.</text>
</comment>
<keyword evidence="4 7" id="KW-1133">Transmembrane helix</keyword>
<evidence type="ECO:0000256" key="1">
    <source>
        <dbReference type="ARBA" id="ARBA00004651"/>
    </source>
</evidence>
<evidence type="ECO:0000256" key="6">
    <source>
        <dbReference type="ARBA" id="ARBA00038076"/>
    </source>
</evidence>
<comment type="caution">
    <text evidence="10">The sequence shown here is derived from an EMBL/GenBank/DDBJ whole genome shotgun (WGS) entry which is preliminary data.</text>
</comment>
<evidence type="ECO:0000313" key="13">
    <source>
        <dbReference type="EMBL" id="RHL43938.1"/>
    </source>
</evidence>
<organism evidence="10 15">
    <name type="scientific">Blautia obeum</name>
    <dbReference type="NCBI Taxonomy" id="40520"/>
    <lineage>
        <taxon>Bacteria</taxon>
        <taxon>Bacillati</taxon>
        <taxon>Bacillota</taxon>
        <taxon>Clostridia</taxon>
        <taxon>Lachnospirales</taxon>
        <taxon>Lachnospiraceae</taxon>
        <taxon>Blautia</taxon>
    </lineage>
</organism>
<dbReference type="Proteomes" id="UP000284267">
    <property type="component" value="Unassembled WGS sequence"/>
</dbReference>
<keyword evidence="5 7" id="KW-0472">Membrane</keyword>
<evidence type="ECO:0000313" key="18">
    <source>
        <dbReference type="Proteomes" id="UP000285897"/>
    </source>
</evidence>
<dbReference type="EMBL" id="QSKF01000001">
    <property type="protein sequence ID" value="RHE41879.1"/>
    <property type="molecule type" value="Genomic_DNA"/>
</dbReference>
<evidence type="ECO:0000313" key="15">
    <source>
        <dbReference type="Proteomes" id="UP000265828"/>
    </source>
</evidence>
<evidence type="ECO:0000313" key="9">
    <source>
        <dbReference type="EMBL" id="RGN89050.1"/>
    </source>
</evidence>
<dbReference type="Proteomes" id="UP000261105">
    <property type="component" value="Unassembled WGS sequence"/>
</dbReference>
<dbReference type="EMBL" id="QROS01000014">
    <property type="protein sequence ID" value="RHL43938.1"/>
    <property type="molecule type" value="Genomic_DNA"/>
</dbReference>
<protein>
    <submittedName>
        <fullName evidence="10">ABC transporter permease</fullName>
    </submittedName>
</protein>
<dbReference type="Proteomes" id="UP000283745">
    <property type="component" value="Unassembled WGS sequence"/>
</dbReference>
<dbReference type="InterPro" id="IPR050250">
    <property type="entry name" value="Macrolide_Exporter_MacB"/>
</dbReference>
<evidence type="ECO:0000256" key="7">
    <source>
        <dbReference type="SAM" id="Phobius"/>
    </source>
</evidence>
<dbReference type="PANTHER" id="PTHR30572:SF4">
    <property type="entry name" value="ABC TRANSPORTER PERMEASE YTRF"/>
    <property type="match status" value="1"/>
</dbReference>
<evidence type="ECO:0000313" key="10">
    <source>
        <dbReference type="EMBL" id="RGV65025.1"/>
    </source>
</evidence>
<evidence type="ECO:0000256" key="2">
    <source>
        <dbReference type="ARBA" id="ARBA00022475"/>
    </source>
</evidence>
<keyword evidence="3 7" id="KW-0812">Transmembrane</keyword>
<evidence type="ECO:0000256" key="5">
    <source>
        <dbReference type="ARBA" id="ARBA00023136"/>
    </source>
</evidence>
<evidence type="ECO:0000313" key="17">
    <source>
        <dbReference type="Proteomes" id="UP000284267"/>
    </source>
</evidence>
<dbReference type="Proteomes" id="UP000285897">
    <property type="component" value="Unassembled WGS sequence"/>
</dbReference>
<proteinExistence type="inferred from homology"/>
<sequence>MAIIAMITLFNTINSISTSVTARIKQYGAMRAVGMDGNQFTRMIAEEAFTYSISGFVIGGVIGIALSRFLYIKLLTWYFGTLWSMPVELLAIVIVFSFVTAIAAAYAPAKHIQYGNYRNNQ</sequence>
<dbReference type="GO" id="GO:0005886">
    <property type="term" value="C:plasma membrane"/>
    <property type="evidence" value="ECO:0007669"/>
    <property type="project" value="UniProtKB-SubCell"/>
</dbReference>
<dbReference type="Proteomes" id="UP000265828">
    <property type="component" value="Unassembled WGS sequence"/>
</dbReference>
<dbReference type="AlphaFoldDB" id="A0A395X8D5"/>
<keyword evidence="2" id="KW-1003">Cell membrane</keyword>
<dbReference type="EMBL" id="QROE01000004">
    <property type="protein sequence ID" value="RHK94929.1"/>
    <property type="molecule type" value="Genomic_DNA"/>
</dbReference>
<dbReference type="RefSeq" id="WP_117592302.1">
    <property type="nucleotide sequence ID" value="NZ_QRYY01000003.1"/>
</dbReference>
<dbReference type="PANTHER" id="PTHR30572">
    <property type="entry name" value="MEMBRANE COMPONENT OF TRANSPORTER-RELATED"/>
    <property type="match status" value="1"/>
</dbReference>
<evidence type="ECO:0000313" key="11">
    <source>
        <dbReference type="EMBL" id="RHE41879.1"/>
    </source>
</evidence>
<name>A0A395X8D5_9FIRM</name>
<feature type="transmembrane region" description="Helical" evidence="7">
    <location>
        <begin position="48"/>
        <end position="69"/>
    </location>
</feature>
<evidence type="ECO:0000313" key="14">
    <source>
        <dbReference type="Proteomes" id="UP000261105"/>
    </source>
</evidence>
<feature type="transmembrane region" description="Helical" evidence="7">
    <location>
        <begin position="89"/>
        <end position="109"/>
    </location>
</feature>
<feature type="domain" description="ABC3 transporter permease C-terminal" evidence="8">
    <location>
        <begin position="2"/>
        <end position="112"/>
    </location>
</feature>
<dbReference type="EMBL" id="QSUZ01000004">
    <property type="protein sequence ID" value="RGN89050.1"/>
    <property type="molecule type" value="Genomic_DNA"/>
</dbReference>